<gene>
    <name evidence="2" type="ORF">KCG49_08025</name>
</gene>
<evidence type="ECO:0000256" key="1">
    <source>
        <dbReference type="SAM" id="Phobius"/>
    </source>
</evidence>
<reference evidence="2" key="1">
    <citation type="submission" date="2021-04" db="EMBL/GenBank/DDBJ databases">
        <authorList>
            <person name="Pira H."/>
            <person name="Risdian C."/>
            <person name="Wink J."/>
        </authorList>
    </citation>
    <scope>NUCLEOTIDE SEQUENCE</scope>
    <source>
        <strain evidence="2">WHY3</strain>
    </source>
</reference>
<dbReference type="InterPro" id="IPR013879">
    <property type="entry name" value="DUF1761"/>
</dbReference>
<dbReference type="Pfam" id="PF08570">
    <property type="entry name" value="DUF1761"/>
    <property type="match status" value="1"/>
</dbReference>
<feature type="transmembrane region" description="Helical" evidence="1">
    <location>
        <begin position="45"/>
        <end position="66"/>
    </location>
</feature>
<feature type="transmembrane region" description="Helical" evidence="1">
    <location>
        <begin position="107"/>
        <end position="128"/>
    </location>
</feature>
<proteinExistence type="predicted"/>
<dbReference type="AlphaFoldDB" id="A0A9X1F882"/>
<evidence type="ECO:0000313" key="2">
    <source>
        <dbReference type="EMBL" id="MBV7269131.1"/>
    </source>
</evidence>
<accession>A0A9X1F882</accession>
<feature type="transmembrane region" description="Helical" evidence="1">
    <location>
        <begin position="6"/>
        <end position="24"/>
    </location>
</feature>
<dbReference type="EMBL" id="JAGSPD010000005">
    <property type="protein sequence ID" value="MBV7269131.1"/>
    <property type="molecule type" value="Genomic_DNA"/>
</dbReference>
<sequence length="158" mass="17356">MEMNFLAIVVAAIVPLVIGAIWYNPKVLGTAWMKASGMTEEKMKGANMGVIFGVTLVLSFLLAMTVNGMVIHQISASQIVYPNMEAETYKAFMAEFGNAHRNFRHGALHGAIGAIFFVLPVLGINALFERKGWKYILINVGYWVVTLAIMGSILCGWK</sequence>
<comment type="caution">
    <text evidence="2">The sequence shown here is derived from an EMBL/GenBank/DDBJ whole genome shotgun (WGS) entry which is preliminary data.</text>
</comment>
<protein>
    <submittedName>
        <fullName evidence="2">DUF1761 domain-containing protein</fullName>
    </submittedName>
</protein>
<feature type="transmembrane region" description="Helical" evidence="1">
    <location>
        <begin position="135"/>
        <end position="154"/>
    </location>
</feature>
<name>A0A9X1F882_9FLAO</name>
<keyword evidence="1" id="KW-0812">Transmembrane</keyword>
<dbReference type="Proteomes" id="UP001138894">
    <property type="component" value="Unassembled WGS sequence"/>
</dbReference>
<keyword evidence="1" id="KW-1133">Transmembrane helix</keyword>
<keyword evidence="3" id="KW-1185">Reference proteome</keyword>
<evidence type="ECO:0000313" key="3">
    <source>
        <dbReference type="Proteomes" id="UP001138894"/>
    </source>
</evidence>
<keyword evidence="1" id="KW-0472">Membrane</keyword>
<organism evidence="2 3">
    <name type="scientific">Winogradskyella luteola</name>
    <dbReference type="NCBI Taxonomy" id="2828330"/>
    <lineage>
        <taxon>Bacteria</taxon>
        <taxon>Pseudomonadati</taxon>
        <taxon>Bacteroidota</taxon>
        <taxon>Flavobacteriia</taxon>
        <taxon>Flavobacteriales</taxon>
        <taxon>Flavobacteriaceae</taxon>
        <taxon>Winogradskyella</taxon>
    </lineage>
</organism>